<protein>
    <submittedName>
        <fullName evidence="2">Uncharacterized protein</fullName>
    </submittedName>
</protein>
<proteinExistence type="predicted"/>
<reference evidence="2" key="1">
    <citation type="journal article" date="2020" name="bioRxiv">
        <title>Comparative genomics of Chlamydomonas.</title>
        <authorList>
            <person name="Craig R.J."/>
            <person name="Hasan A.R."/>
            <person name="Ness R.W."/>
            <person name="Keightley P.D."/>
        </authorList>
    </citation>
    <scope>NUCLEOTIDE SEQUENCE</scope>
    <source>
        <strain evidence="2">CCAP 11/173</strain>
    </source>
</reference>
<dbReference type="Proteomes" id="UP000613740">
    <property type="component" value="Unassembled WGS sequence"/>
</dbReference>
<keyword evidence="3" id="KW-1185">Reference proteome</keyword>
<evidence type="ECO:0000313" key="3">
    <source>
        <dbReference type="Proteomes" id="UP000613740"/>
    </source>
</evidence>
<accession>A0A835WIE3</accession>
<evidence type="ECO:0000313" key="2">
    <source>
        <dbReference type="EMBL" id="KAG2447888.1"/>
    </source>
</evidence>
<feature type="compositionally biased region" description="Polar residues" evidence="1">
    <location>
        <begin position="281"/>
        <end position="302"/>
    </location>
</feature>
<sequence length="302" mass="31310">MAWDLHKFIFDLKNLSDSEKELCFAKLDKEGFSDPTKCQVFFALSEAHLASVGIEKLGTRLALQLAIAGGPPPLLPARTATGGAAASLGMGSSSAAAVVDPRAGSAPGADLSEDVFPSSVFCVTFTLYNGGHLVTTLTSHAQALGLRGKVRTISPSRSDFTLMASAATENHEQSLQTLRRFLAYMGTLVRLRKPAAEAGAAEAGAAEAGAAEAGAAEAGAAEARAGTSTADEAVTYVEFTSDLKAPYTSDQTLLDLYHGGQLSVSGRPATWLAAEREAQVAGQQEQSRKSSLGKSGESSVQE</sequence>
<gene>
    <name evidence="2" type="ORF">HYH02_007343</name>
</gene>
<comment type="caution">
    <text evidence="2">The sequence shown here is derived from an EMBL/GenBank/DDBJ whole genome shotgun (WGS) entry which is preliminary data.</text>
</comment>
<evidence type="ECO:0000256" key="1">
    <source>
        <dbReference type="SAM" id="MobiDB-lite"/>
    </source>
</evidence>
<name>A0A835WIE3_9CHLO</name>
<dbReference type="EMBL" id="JAEHOD010000020">
    <property type="protein sequence ID" value="KAG2447888.1"/>
    <property type="molecule type" value="Genomic_DNA"/>
</dbReference>
<feature type="region of interest" description="Disordered" evidence="1">
    <location>
        <begin position="275"/>
        <end position="302"/>
    </location>
</feature>
<dbReference type="AlphaFoldDB" id="A0A835WIE3"/>
<organism evidence="2 3">
    <name type="scientific">Chlamydomonas schloesseri</name>
    <dbReference type="NCBI Taxonomy" id="2026947"/>
    <lineage>
        <taxon>Eukaryota</taxon>
        <taxon>Viridiplantae</taxon>
        <taxon>Chlorophyta</taxon>
        <taxon>core chlorophytes</taxon>
        <taxon>Chlorophyceae</taxon>
        <taxon>CS clade</taxon>
        <taxon>Chlamydomonadales</taxon>
        <taxon>Chlamydomonadaceae</taxon>
        <taxon>Chlamydomonas</taxon>
    </lineage>
</organism>
<dbReference type="OrthoDB" id="539768at2759"/>